<evidence type="ECO:0000313" key="9">
    <source>
        <dbReference type="Proteomes" id="UP001415857"/>
    </source>
</evidence>
<dbReference type="GO" id="GO:0008270">
    <property type="term" value="F:zinc ion binding"/>
    <property type="evidence" value="ECO:0007669"/>
    <property type="project" value="UniProtKB-KW"/>
</dbReference>
<dbReference type="InterPro" id="IPR036188">
    <property type="entry name" value="FAD/NAD-bd_sf"/>
</dbReference>
<dbReference type="Pfam" id="PF10551">
    <property type="entry name" value="MULE"/>
    <property type="match status" value="1"/>
</dbReference>
<feature type="compositionally biased region" description="Basic residues" evidence="6">
    <location>
        <begin position="685"/>
        <end position="695"/>
    </location>
</feature>
<reference evidence="8 9" key="1">
    <citation type="journal article" date="2024" name="Plant J.">
        <title>Genome sequences and population genomics reveal climatic adaptation and genomic divergence between two closely related sweetgum species.</title>
        <authorList>
            <person name="Xu W.Q."/>
            <person name="Ren C.Q."/>
            <person name="Zhang X.Y."/>
            <person name="Comes H.P."/>
            <person name="Liu X.H."/>
            <person name="Li Y.G."/>
            <person name="Kettle C.J."/>
            <person name="Jalonen R."/>
            <person name="Gaisberger H."/>
            <person name="Ma Y.Z."/>
            <person name="Qiu Y.X."/>
        </authorList>
    </citation>
    <scope>NUCLEOTIDE SEQUENCE [LARGE SCALE GENOMIC DNA]</scope>
    <source>
        <strain evidence="8">Hangzhou</strain>
    </source>
</reference>
<keyword evidence="4" id="KW-0862">Zinc</keyword>
<gene>
    <name evidence="8" type="ORF">L1049_002811</name>
</gene>
<dbReference type="Pfam" id="PF03108">
    <property type="entry name" value="DBD_Tnp_Mut"/>
    <property type="match status" value="1"/>
</dbReference>
<sequence>MTSSEDEDFQADPNRFMQGKKPVEDGGRNVSFWVGRVFVSVDAFREKLREYVIQEGFDIVRVKNERTRVTVKCAGEGCRWRIHAAPTPDSSNFVVRTLNDEHSCVRSTKNKNASSSWIAKKFASRIKKNPEIKLSGMRNELLEEYGVEVHPMRLYRAKRKCMDAIEGNHRECYGKFPAYADVVRYHNPGSLLKLQCERLHMTSNPSFKNFFVCLKTMKTGFINGCRPFLGLDGCHLKGPYGGVLLGAVALDGNHKLFPVAWAVVDGETKENWRFFLYHLHMVLGDDSLNRPFTFMTDRQKGVIDAISEYFPEANQRHCCRHLYNNFKARFPGILLRDHFWDAARACNRQEFNEAMDAMKTVNTAAYNWLMEIPVTQWSRHAFDPRVKNDSLTNNMSELFNQWVGELRCKPVLTMIDTIRCRLMSRIHKRYQKGSGWTNEITPAIMGKLDSIKQKSRQCYTMFAGGDEYEVIDGTRRHVVRLGRWDCDCRAWYISGIPCKHAIACITLQRANMASYCHDYFSKTVYLRAHGGRIHPIPAENKWTDFAQAEHDPVMPPPLCHLPGRPKINRRRQPDEGAPSTHRIRSSTVRCKNCQQYGHNKRSCQRAPVQRKTHGMGSACDGGIGRGRGKGRGSAGVISRGRGNGRVGNGGASGIGLGRGRGREGGNGIQGGNATGMVGRSGNGRVRGRARGRARSRAIDDGSGITSDNGNGMTSGNGSGHGHGRGSGALTIGWTLSTLDEDNLIPCFGFGDDCVEEIDAQRVLGYALFKDGKNTRPSDPLEKFRSDVVGRSFHNWRFIQRRKEKAATIPKSFTHFVLPNQQYRGSCLVYVPGQKIPPELHDAFISAIDNGNIRTMPSRSMLADPYHTPGAPLELVGLEIPPELHDAFIAAIDNGNIRTMPNRSMPADPYHTPGALLIGDAFNMRHPLTGGGMTVALSDIVVLRDLLKPRHNLHDAASLWKCLKSFYTLRKVEDMRVQS</sequence>
<dbReference type="EMBL" id="JBBPBK010000013">
    <property type="protein sequence ID" value="KAK9272438.1"/>
    <property type="molecule type" value="Genomic_DNA"/>
</dbReference>
<dbReference type="InterPro" id="IPR013698">
    <property type="entry name" value="Squalene_epoxidase"/>
</dbReference>
<comment type="pathway">
    <text evidence="1">Terpene metabolism; lanosterol biosynthesis; lanosterol from farnesyl diphosphate: step 2/3.</text>
</comment>
<keyword evidence="9" id="KW-1185">Reference proteome</keyword>
<name>A0AAP0NGS4_LIQFO</name>
<organism evidence="8 9">
    <name type="scientific">Liquidambar formosana</name>
    <name type="common">Formosan gum</name>
    <dbReference type="NCBI Taxonomy" id="63359"/>
    <lineage>
        <taxon>Eukaryota</taxon>
        <taxon>Viridiplantae</taxon>
        <taxon>Streptophyta</taxon>
        <taxon>Embryophyta</taxon>
        <taxon>Tracheophyta</taxon>
        <taxon>Spermatophyta</taxon>
        <taxon>Magnoliopsida</taxon>
        <taxon>eudicotyledons</taxon>
        <taxon>Gunneridae</taxon>
        <taxon>Pentapetalae</taxon>
        <taxon>Saxifragales</taxon>
        <taxon>Altingiaceae</taxon>
        <taxon>Liquidambar</taxon>
    </lineage>
</organism>
<keyword evidence="2" id="KW-0479">Metal-binding</keyword>
<comment type="caution">
    <text evidence="8">The sequence shown here is derived from an EMBL/GenBank/DDBJ whole genome shotgun (WGS) entry which is preliminary data.</text>
</comment>
<dbReference type="GO" id="GO:0004506">
    <property type="term" value="F:squalene monooxygenase activity"/>
    <property type="evidence" value="ECO:0007669"/>
    <property type="project" value="InterPro"/>
</dbReference>
<dbReference type="PROSITE" id="PS50966">
    <property type="entry name" value="ZF_SWIM"/>
    <property type="match status" value="1"/>
</dbReference>
<dbReference type="Proteomes" id="UP001415857">
    <property type="component" value="Unassembled WGS sequence"/>
</dbReference>
<dbReference type="GO" id="GO:0050660">
    <property type="term" value="F:flavin adenine dinucleotide binding"/>
    <property type="evidence" value="ECO:0007669"/>
    <property type="project" value="InterPro"/>
</dbReference>
<feature type="compositionally biased region" description="Gly residues" evidence="6">
    <location>
        <begin position="641"/>
        <end position="681"/>
    </location>
</feature>
<feature type="compositionally biased region" description="Gly residues" evidence="6">
    <location>
        <begin position="712"/>
        <end position="723"/>
    </location>
</feature>
<feature type="region of interest" description="Disordered" evidence="6">
    <location>
        <begin position="1"/>
        <end position="22"/>
    </location>
</feature>
<dbReference type="InterPro" id="IPR004332">
    <property type="entry name" value="Transposase_MuDR"/>
</dbReference>
<keyword evidence="3 5" id="KW-0863">Zinc-finger</keyword>
<evidence type="ECO:0000256" key="4">
    <source>
        <dbReference type="ARBA" id="ARBA00022833"/>
    </source>
</evidence>
<dbReference type="PANTHER" id="PTHR31973">
    <property type="entry name" value="POLYPROTEIN, PUTATIVE-RELATED"/>
    <property type="match status" value="1"/>
</dbReference>
<evidence type="ECO:0000313" key="8">
    <source>
        <dbReference type="EMBL" id="KAK9272438.1"/>
    </source>
</evidence>
<feature type="domain" description="SWIM-type" evidence="7">
    <location>
        <begin position="468"/>
        <end position="509"/>
    </location>
</feature>
<feature type="compositionally biased region" description="Basic residues" evidence="6">
    <location>
        <begin position="604"/>
        <end position="613"/>
    </location>
</feature>
<evidence type="ECO:0000256" key="3">
    <source>
        <dbReference type="ARBA" id="ARBA00022771"/>
    </source>
</evidence>
<dbReference type="Pfam" id="PF04434">
    <property type="entry name" value="SWIM"/>
    <property type="match status" value="1"/>
</dbReference>
<evidence type="ECO:0000259" key="7">
    <source>
        <dbReference type="PROSITE" id="PS50966"/>
    </source>
</evidence>
<protein>
    <recommendedName>
        <fullName evidence="7">SWIM-type domain-containing protein</fullName>
    </recommendedName>
</protein>
<dbReference type="InterPro" id="IPR007527">
    <property type="entry name" value="Znf_SWIM"/>
</dbReference>
<dbReference type="GO" id="GO:0016020">
    <property type="term" value="C:membrane"/>
    <property type="evidence" value="ECO:0007669"/>
    <property type="project" value="InterPro"/>
</dbReference>
<evidence type="ECO:0000256" key="1">
    <source>
        <dbReference type="ARBA" id="ARBA00005018"/>
    </source>
</evidence>
<feature type="region of interest" description="Disordered" evidence="6">
    <location>
        <begin position="560"/>
        <end position="584"/>
    </location>
</feature>
<dbReference type="SUPFAM" id="SSF51905">
    <property type="entry name" value="FAD/NAD(P)-binding domain"/>
    <property type="match status" value="1"/>
</dbReference>
<proteinExistence type="predicted"/>
<dbReference type="PANTHER" id="PTHR31973:SF187">
    <property type="entry name" value="MUTATOR TRANSPOSASE MUDRA PROTEIN"/>
    <property type="match status" value="1"/>
</dbReference>
<dbReference type="InterPro" id="IPR006564">
    <property type="entry name" value="Znf_PMZ"/>
</dbReference>
<evidence type="ECO:0000256" key="5">
    <source>
        <dbReference type="PROSITE-ProRule" id="PRU00325"/>
    </source>
</evidence>
<dbReference type="Gene3D" id="3.50.50.60">
    <property type="entry name" value="FAD/NAD(P)-binding domain"/>
    <property type="match status" value="1"/>
</dbReference>
<dbReference type="InterPro" id="IPR018289">
    <property type="entry name" value="MULE_transposase_dom"/>
</dbReference>
<evidence type="ECO:0000256" key="2">
    <source>
        <dbReference type="ARBA" id="ARBA00022723"/>
    </source>
</evidence>
<evidence type="ECO:0000256" key="6">
    <source>
        <dbReference type="SAM" id="MobiDB-lite"/>
    </source>
</evidence>
<accession>A0AAP0NGS4</accession>
<feature type="region of interest" description="Disordered" evidence="6">
    <location>
        <begin position="604"/>
        <end position="723"/>
    </location>
</feature>
<dbReference type="Pfam" id="PF08491">
    <property type="entry name" value="SE"/>
    <property type="match status" value="1"/>
</dbReference>
<dbReference type="AlphaFoldDB" id="A0AAP0NGS4"/>
<dbReference type="SMART" id="SM00575">
    <property type="entry name" value="ZnF_PMZ"/>
    <property type="match status" value="1"/>
</dbReference>
<feature type="compositionally biased region" description="Acidic residues" evidence="6">
    <location>
        <begin position="1"/>
        <end position="10"/>
    </location>
</feature>